<keyword evidence="1" id="KW-1133">Transmembrane helix</keyword>
<evidence type="ECO:0000256" key="1">
    <source>
        <dbReference type="SAM" id="Phobius"/>
    </source>
</evidence>
<keyword evidence="1" id="KW-0812">Transmembrane</keyword>
<gene>
    <name evidence="2" type="ORF">C2R26_08520</name>
</gene>
<dbReference type="EMBL" id="PPWZ01000057">
    <property type="protein sequence ID" value="POH36409.1"/>
    <property type="molecule type" value="Genomic_DNA"/>
</dbReference>
<protein>
    <submittedName>
        <fullName evidence="2">Alkaline shock response membrane anchor protein AmaP</fullName>
    </submittedName>
</protein>
<name>A0A2P4R564_9LACO</name>
<dbReference type="AlphaFoldDB" id="A0A2P4R564"/>
<feature type="transmembrane region" description="Helical" evidence="1">
    <location>
        <begin position="46"/>
        <end position="72"/>
    </location>
</feature>
<proteinExistence type="predicted"/>
<dbReference type="NCBIfam" id="NF033218">
    <property type="entry name" value="anchor_AmaP"/>
    <property type="match status" value="1"/>
</dbReference>
<comment type="caution">
    <text evidence="2">The sequence shown here is derived from an EMBL/GenBank/DDBJ whole genome shotgun (WGS) entry which is preliminary data.</text>
</comment>
<feature type="transmembrane region" description="Helical" evidence="1">
    <location>
        <begin position="7"/>
        <end position="26"/>
    </location>
</feature>
<reference evidence="2" key="1">
    <citation type="submission" date="2018-01" db="EMBL/GenBank/DDBJ databases">
        <title>Genome sequnecing of Lactobacillus formosensis KACC 18721.</title>
        <authorList>
            <person name="Kim S.-J."/>
            <person name="Heo J."/>
        </authorList>
    </citation>
    <scope>NUCLEOTIDE SEQUENCE</scope>
    <source>
        <strain evidence="2">KACC 18721</strain>
    </source>
</reference>
<accession>A0A2P4R564</accession>
<keyword evidence="1" id="KW-0472">Membrane</keyword>
<evidence type="ECO:0000313" key="2">
    <source>
        <dbReference type="EMBL" id="POH36409.1"/>
    </source>
</evidence>
<sequence length="181" mass="20714">MKKFPKWILAILSLLGILQVLWFVYLTYPFEPKITLKNYLKLPPDVIGYLAIFLAAVSGIALIIMLLYVLFVPTKYNDITFKSNDGNLKISKSALEKIITNRIKENPTLHDIDVKIKILGRNRKAKMFISAMSSQDTNLKQQGEEIKHIANEQLKNNLNVPIKNTIVKLSPFESNQNMRVI</sequence>
<organism evidence="2">
    <name type="scientific">Companilactobacillus formosensis</name>
    <dbReference type="NCBI Taxonomy" id="1617889"/>
    <lineage>
        <taxon>Bacteria</taxon>
        <taxon>Bacillati</taxon>
        <taxon>Bacillota</taxon>
        <taxon>Bacilli</taxon>
        <taxon>Lactobacillales</taxon>
        <taxon>Lactobacillaceae</taxon>
        <taxon>Companilactobacillus</taxon>
    </lineage>
</organism>